<feature type="region of interest" description="Disordered" evidence="1">
    <location>
        <begin position="1"/>
        <end position="87"/>
    </location>
</feature>
<evidence type="ECO:0000313" key="3">
    <source>
        <dbReference type="Proteomes" id="UP000054007"/>
    </source>
</evidence>
<name>A0A0D7B618_9AGAR</name>
<organism evidence="2 3">
    <name type="scientific">Cylindrobasidium torrendii FP15055 ss-10</name>
    <dbReference type="NCBI Taxonomy" id="1314674"/>
    <lineage>
        <taxon>Eukaryota</taxon>
        <taxon>Fungi</taxon>
        <taxon>Dikarya</taxon>
        <taxon>Basidiomycota</taxon>
        <taxon>Agaricomycotina</taxon>
        <taxon>Agaricomycetes</taxon>
        <taxon>Agaricomycetidae</taxon>
        <taxon>Agaricales</taxon>
        <taxon>Marasmiineae</taxon>
        <taxon>Physalacriaceae</taxon>
        <taxon>Cylindrobasidium</taxon>
    </lineage>
</organism>
<dbReference type="EMBL" id="KN880571">
    <property type="protein sequence ID" value="KIY65942.1"/>
    <property type="molecule type" value="Genomic_DNA"/>
</dbReference>
<reference evidence="2 3" key="1">
    <citation type="journal article" date="2015" name="Fungal Genet. Biol.">
        <title>Evolution of novel wood decay mechanisms in Agaricales revealed by the genome sequences of Fistulina hepatica and Cylindrobasidium torrendii.</title>
        <authorList>
            <person name="Floudas D."/>
            <person name="Held B.W."/>
            <person name="Riley R."/>
            <person name="Nagy L.G."/>
            <person name="Koehler G."/>
            <person name="Ransdell A.S."/>
            <person name="Younus H."/>
            <person name="Chow J."/>
            <person name="Chiniquy J."/>
            <person name="Lipzen A."/>
            <person name="Tritt A."/>
            <person name="Sun H."/>
            <person name="Haridas S."/>
            <person name="LaButti K."/>
            <person name="Ohm R.A."/>
            <person name="Kues U."/>
            <person name="Blanchette R.A."/>
            <person name="Grigoriev I.V."/>
            <person name="Minto R.E."/>
            <person name="Hibbett D.S."/>
        </authorList>
    </citation>
    <scope>NUCLEOTIDE SEQUENCE [LARGE SCALE GENOMIC DNA]</scope>
    <source>
        <strain evidence="2 3">FP15055 ss-10</strain>
    </source>
</reference>
<evidence type="ECO:0000313" key="2">
    <source>
        <dbReference type="EMBL" id="KIY65942.1"/>
    </source>
</evidence>
<dbReference type="AlphaFoldDB" id="A0A0D7B618"/>
<protein>
    <submittedName>
        <fullName evidence="2">Uncharacterized protein</fullName>
    </submittedName>
</protein>
<evidence type="ECO:0000256" key="1">
    <source>
        <dbReference type="SAM" id="MobiDB-lite"/>
    </source>
</evidence>
<proteinExistence type="predicted"/>
<dbReference type="OrthoDB" id="3224585at2759"/>
<sequence>MSNTSDAQFKKTHQEVNRPTVTDHNINEEYMKTGPLNDVESGRSKSWSGAGKEKDGLSASELADLDLPAEGLGRPKKAEVDASFVQK</sequence>
<gene>
    <name evidence="2" type="ORF">CYLTODRAFT_455835</name>
</gene>
<accession>A0A0D7B618</accession>
<dbReference type="Proteomes" id="UP000054007">
    <property type="component" value="Unassembled WGS sequence"/>
</dbReference>
<keyword evidence="3" id="KW-1185">Reference proteome</keyword>